<gene>
    <name evidence="14" type="ordered locus">Fnod_1163</name>
</gene>
<dbReference type="InterPro" id="IPR052348">
    <property type="entry name" value="Metallopeptidase_M50B"/>
</dbReference>
<dbReference type="AlphaFoldDB" id="A7HM77"/>
<evidence type="ECO:0000256" key="3">
    <source>
        <dbReference type="ARBA" id="ARBA00007931"/>
    </source>
</evidence>
<keyword evidence="8" id="KW-0378">Hydrolase</keyword>
<evidence type="ECO:0000256" key="7">
    <source>
        <dbReference type="ARBA" id="ARBA00022723"/>
    </source>
</evidence>
<evidence type="ECO:0000256" key="8">
    <source>
        <dbReference type="ARBA" id="ARBA00022801"/>
    </source>
</evidence>
<evidence type="ECO:0000256" key="2">
    <source>
        <dbReference type="ARBA" id="ARBA00004651"/>
    </source>
</evidence>
<dbReference type="eggNOG" id="COG1994">
    <property type="taxonomic scope" value="Bacteria"/>
</dbReference>
<dbReference type="InterPro" id="IPR044537">
    <property type="entry name" value="Rip2-like"/>
</dbReference>
<evidence type="ECO:0000256" key="13">
    <source>
        <dbReference type="SAM" id="Phobius"/>
    </source>
</evidence>
<dbReference type="HOGENOM" id="CLU_086979_1_1_0"/>
<protein>
    <submittedName>
        <fullName evidence="14">Peptidase M50</fullName>
    </submittedName>
</protein>
<keyword evidence="15" id="KW-1185">Reference proteome</keyword>
<keyword evidence="7" id="KW-0479">Metal-binding</keyword>
<comment type="similarity">
    <text evidence="3">Belongs to the peptidase M50B family.</text>
</comment>
<dbReference type="PANTHER" id="PTHR35864">
    <property type="entry name" value="ZINC METALLOPROTEASE MJ0611-RELATED"/>
    <property type="match status" value="1"/>
</dbReference>
<dbReference type="KEGG" id="fno:Fnod_1163"/>
<evidence type="ECO:0000256" key="6">
    <source>
        <dbReference type="ARBA" id="ARBA00022692"/>
    </source>
</evidence>
<accession>A7HM77</accession>
<dbReference type="GO" id="GO:0006508">
    <property type="term" value="P:proteolysis"/>
    <property type="evidence" value="ECO:0007669"/>
    <property type="project" value="UniProtKB-KW"/>
</dbReference>
<keyword evidence="11" id="KW-0482">Metalloprotease</keyword>
<proteinExistence type="inferred from homology"/>
<evidence type="ECO:0000256" key="12">
    <source>
        <dbReference type="ARBA" id="ARBA00023136"/>
    </source>
</evidence>
<dbReference type="GO" id="GO:0046872">
    <property type="term" value="F:metal ion binding"/>
    <property type="evidence" value="ECO:0007669"/>
    <property type="project" value="UniProtKB-KW"/>
</dbReference>
<dbReference type="OrthoDB" id="9800627at2"/>
<keyword evidence="5" id="KW-0645">Protease</keyword>
<feature type="transmembrane region" description="Helical" evidence="13">
    <location>
        <begin position="121"/>
        <end position="140"/>
    </location>
</feature>
<organism evidence="14 15">
    <name type="scientific">Fervidobacterium nodosum (strain ATCC 35602 / DSM 5306 / Rt17-B1)</name>
    <dbReference type="NCBI Taxonomy" id="381764"/>
    <lineage>
        <taxon>Bacteria</taxon>
        <taxon>Thermotogati</taxon>
        <taxon>Thermotogota</taxon>
        <taxon>Thermotogae</taxon>
        <taxon>Thermotogales</taxon>
        <taxon>Fervidobacteriaceae</taxon>
        <taxon>Fervidobacterium</taxon>
    </lineage>
</organism>
<name>A7HM77_FERNB</name>
<keyword evidence="10 13" id="KW-1133">Transmembrane helix</keyword>
<reference evidence="14 15" key="2">
    <citation type="journal article" date="2009" name="Proc. Natl. Acad. Sci. U.S.A.">
        <title>On the chimeric nature, thermophilic origin, and phylogenetic placement of the Thermotogales.</title>
        <authorList>
            <person name="Zhaxybayeva O."/>
            <person name="Swithers K.S."/>
            <person name="Lapierre P."/>
            <person name="Fournier G.P."/>
            <person name="Bickhart D.M."/>
            <person name="DeBoy R.T."/>
            <person name="Nelson K.E."/>
            <person name="Nesbo C.L."/>
            <person name="Doolittle W.F."/>
            <person name="Gogarten J.P."/>
            <person name="Noll K.M."/>
        </authorList>
    </citation>
    <scope>NUCLEOTIDE SEQUENCE [LARGE SCALE GENOMIC DNA]</scope>
    <source>
        <strain evidence="15">ATCC 35602 / DSM 5306 / Rt17-B1</strain>
    </source>
</reference>
<evidence type="ECO:0000256" key="9">
    <source>
        <dbReference type="ARBA" id="ARBA00022833"/>
    </source>
</evidence>
<evidence type="ECO:0000256" key="4">
    <source>
        <dbReference type="ARBA" id="ARBA00022475"/>
    </source>
</evidence>
<evidence type="ECO:0000313" key="15">
    <source>
        <dbReference type="Proteomes" id="UP000002415"/>
    </source>
</evidence>
<feature type="transmembrane region" description="Helical" evidence="13">
    <location>
        <begin position="6"/>
        <end position="24"/>
    </location>
</feature>
<keyword evidence="12 13" id="KW-0472">Membrane</keyword>
<keyword evidence="6 13" id="KW-0812">Transmembrane</keyword>
<dbReference type="Proteomes" id="UP000002415">
    <property type="component" value="Chromosome"/>
</dbReference>
<evidence type="ECO:0000256" key="11">
    <source>
        <dbReference type="ARBA" id="ARBA00023049"/>
    </source>
</evidence>
<sequence length="203" mass="23788">MSALLISVIKNIIIGLIAYLLISLPREWLRNFFMKLINIRTDDKVVFLKKNGLFKYVDPIGLLTFIFFDFGWIHQPAIDYSKTKGKKLFIYSIFGIISSFILFFLYAYLCRVLNNALLFNLFYTSAKWSLTLAIISLFPIPSLDGSRIILSFLPSKYYEWYLKFSFYGIIFMIGLLVLWILPMIMQPLSLFITNVTNFITFRN</sequence>
<dbReference type="EMBL" id="CP000771">
    <property type="protein sequence ID" value="ABS61010.1"/>
    <property type="molecule type" value="Genomic_DNA"/>
</dbReference>
<dbReference type="GO" id="GO:0008237">
    <property type="term" value="F:metallopeptidase activity"/>
    <property type="evidence" value="ECO:0007669"/>
    <property type="project" value="UniProtKB-KW"/>
</dbReference>
<dbReference type="CDD" id="cd06158">
    <property type="entry name" value="S2P-M50_like_1"/>
    <property type="match status" value="1"/>
</dbReference>
<dbReference type="RefSeq" id="WP_011994323.1">
    <property type="nucleotide sequence ID" value="NC_009718.1"/>
</dbReference>
<feature type="transmembrane region" description="Helical" evidence="13">
    <location>
        <begin position="88"/>
        <end position="109"/>
    </location>
</feature>
<evidence type="ECO:0000256" key="5">
    <source>
        <dbReference type="ARBA" id="ARBA00022670"/>
    </source>
</evidence>
<evidence type="ECO:0000313" key="14">
    <source>
        <dbReference type="EMBL" id="ABS61010.1"/>
    </source>
</evidence>
<dbReference type="PANTHER" id="PTHR35864:SF1">
    <property type="entry name" value="ZINC METALLOPROTEASE YWHC-RELATED"/>
    <property type="match status" value="1"/>
</dbReference>
<evidence type="ECO:0000256" key="1">
    <source>
        <dbReference type="ARBA" id="ARBA00001947"/>
    </source>
</evidence>
<keyword evidence="9" id="KW-0862">Zinc</keyword>
<feature type="transmembrane region" description="Helical" evidence="13">
    <location>
        <begin position="53"/>
        <end position="73"/>
    </location>
</feature>
<dbReference type="GO" id="GO:0005886">
    <property type="term" value="C:plasma membrane"/>
    <property type="evidence" value="ECO:0007669"/>
    <property type="project" value="UniProtKB-SubCell"/>
</dbReference>
<comment type="cofactor">
    <cofactor evidence="1">
        <name>Zn(2+)</name>
        <dbReference type="ChEBI" id="CHEBI:29105"/>
    </cofactor>
</comment>
<comment type="subcellular location">
    <subcellularLocation>
        <location evidence="2">Cell membrane</location>
        <topology evidence="2">Multi-pass membrane protein</topology>
    </subcellularLocation>
</comment>
<dbReference type="STRING" id="381764.Fnod_1163"/>
<feature type="transmembrane region" description="Helical" evidence="13">
    <location>
        <begin position="160"/>
        <end position="181"/>
    </location>
</feature>
<evidence type="ECO:0000256" key="10">
    <source>
        <dbReference type="ARBA" id="ARBA00022989"/>
    </source>
</evidence>
<keyword evidence="4" id="KW-1003">Cell membrane</keyword>
<reference evidence="14 15" key="1">
    <citation type="submission" date="2007-07" db="EMBL/GenBank/DDBJ databases">
        <title>Complete sequence of Fervidobacterium nodosum Rt17-B1.</title>
        <authorList>
            <consortium name="US DOE Joint Genome Institute"/>
            <person name="Copeland A."/>
            <person name="Lucas S."/>
            <person name="Lapidus A."/>
            <person name="Barry K."/>
            <person name="Glavina del Rio T."/>
            <person name="Dalin E."/>
            <person name="Tice H."/>
            <person name="Pitluck S."/>
            <person name="Saunders E."/>
            <person name="Brettin T."/>
            <person name="Bruce D."/>
            <person name="Detter J.C."/>
            <person name="Han C."/>
            <person name="Schmutz J."/>
            <person name="Larimer F."/>
            <person name="Land M."/>
            <person name="Hauser L."/>
            <person name="Kyrpides N."/>
            <person name="Mikhailova N."/>
            <person name="Nelson K."/>
            <person name="Gogarten J.P."/>
            <person name="Noll K."/>
            <person name="Richardson P."/>
        </authorList>
    </citation>
    <scope>NUCLEOTIDE SEQUENCE [LARGE SCALE GENOMIC DNA]</scope>
    <source>
        <strain evidence="15">ATCC 35602 / DSM 5306 / Rt17-B1</strain>
    </source>
</reference>